<dbReference type="GO" id="GO:0016783">
    <property type="term" value="F:sulfurtransferase activity"/>
    <property type="evidence" value="ECO:0007669"/>
    <property type="project" value="InterPro"/>
</dbReference>
<dbReference type="PANTHER" id="PTHR30592:SF1">
    <property type="entry name" value="SULFUR CARRIER PROTEIN FDHD"/>
    <property type="match status" value="1"/>
</dbReference>
<comment type="subcellular location">
    <subcellularLocation>
        <location evidence="3">Cytoplasm</location>
    </subcellularLocation>
</comment>
<evidence type="ECO:0000256" key="1">
    <source>
        <dbReference type="ARBA" id="ARBA00022490"/>
    </source>
</evidence>
<protein>
    <recommendedName>
        <fullName evidence="3">Sulfur carrier protein FdhD</fullName>
    </recommendedName>
</protein>
<dbReference type="InterPro" id="IPR016193">
    <property type="entry name" value="Cytidine_deaminase-like"/>
</dbReference>
<dbReference type="Gene3D" id="3.10.20.10">
    <property type="match status" value="1"/>
</dbReference>
<dbReference type="AlphaFoldDB" id="A0A6J4T562"/>
<dbReference type="GO" id="GO:0097163">
    <property type="term" value="F:sulfur carrier activity"/>
    <property type="evidence" value="ECO:0007669"/>
    <property type="project" value="UniProtKB-UniRule"/>
</dbReference>
<accession>A0A6J4T562</accession>
<dbReference type="Gene3D" id="3.40.140.10">
    <property type="entry name" value="Cytidine Deaminase, domain 2"/>
    <property type="match status" value="1"/>
</dbReference>
<comment type="function">
    <text evidence="3">Required for formate dehydrogenase (FDH) activity. Acts as a sulfur carrier protein that transfers sulfur from IscS to the molybdenum cofactor prior to its insertion into FDH.</text>
</comment>
<dbReference type="InterPro" id="IPR003786">
    <property type="entry name" value="FdhD"/>
</dbReference>
<dbReference type="SUPFAM" id="SSF53927">
    <property type="entry name" value="Cytidine deaminase-like"/>
    <property type="match status" value="1"/>
</dbReference>
<feature type="active site" description="Cysteine persulfide intermediate" evidence="3">
    <location>
        <position position="93"/>
    </location>
</feature>
<evidence type="ECO:0000256" key="3">
    <source>
        <dbReference type="HAMAP-Rule" id="MF_00187"/>
    </source>
</evidence>
<dbReference type="PIRSF" id="PIRSF015626">
    <property type="entry name" value="FdhD"/>
    <property type="match status" value="1"/>
</dbReference>
<dbReference type="PANTHER" id="PTHR30592">
    <property type="entry name" value="FORMATE DEHYDROGENASE"/>
    <property type="match status" value="1"/>
</dbReference>
<keyword evidence="1 3" id="KW-0963">Cytoplasm</keyword>
<organism evidence="4">
    <name type="scientific">uncultured Solirubrobacteraceae bacterium</name>
    <dbReference type="NCBI Taxonomy" id="1162706"/>
    <lineage>
        <taxon>Bacteria</taxon>
        <taxon>Bacillati</taxon>
        <taxon>Actinomycetota</taxon>
        <taxon>Thermoleophilia</taxon>
        <taxon>Solirubrobacterales</taxon>
        <taxon>Solirubrobacteraceae</taxon>
        <taxon>environmental samples</taxon>
    </lineage>
</organism>
<dbReference type="HAMAP" id="MF_00187">
    <property type="entry name" value="FdhD"/>
    <property type="match status" value="1"/>
</dbReference>
<feature type="binding site" evidence="3">
    <location>
        <begin position="234"/>
        <end position="239"/>
    </location>
    <ligand>
        <name>Mo-bis(molybdopterin guanine dinucleotide)</name>
        <dbReference type="ChEBI" id="CHEBI:60539"/>
    </ligand>
</feature>
<keyword evidence="2 3" id="KW-0501">Molybdenum cofactor biosynthesis</keyword>
<dbReference type="Pfam" id="PF02634">
    <property type="entry name" value="FdhD-NarQ"/>
    <property type="match status" value="1"/>
</dbReference>
<dbReference type="EMBL" id="CADCVR010000087">
    <property type="protein sequence ID" value="CAA9513752.1"/>
    <property type="molecule type" value="Genomic_DNA"/>
</dbReference>
<reference evidence="4" key="1">
    <citation type="submission" date="2020-02" db="EMBL/GenBank/DDBJ databases">
        <authorList>
            <person name="Meier V. D."/>
        </authorList>
    </citation>
    <scope>NUCLEOTIDE SEQUENCE</scope>
    <source>
        <strain evidence="4">AVDCRST_MAG53</strain>
    </source>
</reference>
<name>A0A6J4T562_9ACTN</name>
<gene>
    <name evidence="3" type="primary">fdhD</name>
    <name evidence="4" type="ORF">AVDCRST_MAG53-2935</name>
</gene>
<dbReference type="GO" id="GO:0006777">
    <property type="term" value="P:Mo-molybdopterin cofactor biosynthetic process"/>
    <property type="evidence" value="ECO:0007669"/>
    <property type="project" value="UniProtKB-UniRule"/>
</dbReference>
<evidence type="ECO:0000256" key="2">
    <source>
        <dbReference type="ARBA" id="ARBA00023150"/>
    </source>
</evidence>
<comment type="similarity">
    <text evidence="3">Belongs to the FdhD family.</text>
</comment>
<evidence type="ECO:0000313" key="4">
    <source>
        <dbReference type="EMBL" id="CAA9513752.1"/>
    </source>
</evidence>
<dbReference type="NCBIfam" id="TIGR00129">
    <property type="entry name" value="fdhD_narQ"/>
    <property type="match status" value="1"/>
</dbReference>
<proteinExistence type="inferred from homology"/>
<dbReference type="GO" id="GO:0005737">
    <property type="term" value="C:cytoplasm"/>
    <property type="evidence" value="ECO:0007669"/>
    <property type="project" value="UniProtKB-SubCell"/>
</dbReference>
<sequence>MLHTAAHHDGVSDRVAIEEPLEIRVGGTALAVTMRTPGHDEELAVGFLVSEGLIAPGAVTTGPPADLAGNIVEVVAELVRSPDTRRFYATSSCGICGKGALEEVAVLAAPLPPTAAGPRVSRALLAGLPDRLVQPGFAATGGLHATGLFTPEGEVLLVREDVGRHNAMDKVIGRRGLDAALPLHGLVLCVSGRLSFELVQKAVVAGAPVLVGAGAPTSLAIALAAERGLTLAGFARRGRVNVYTAPERVA</sequence>